<proteinExistence type="predicted"/>
<dbReference type="Proteomes" id="UP001231189">
    <property type="component" value="Unassembled WGS sequence"/>
</dbReference>
<dbReference type="EMBL" id="JAUUTY010000007">
    <property type="protein sequence ID" value="KAK1608113.1"/>
    <property type="molecule type" value="Genomic_DNA"/>
</dbReference>
<name>A0AAD8QVZ4_LOLMU</name>
<gene>
    <name evidence="1" type="ORF">QYE76_031786</name>
</gene>
<keyword evidence="2" id="KW-1185">Reference proteome</keyword>
<sequence length="121" mass="14176">MNEVWGNPETEQQELTTLEGNLKVFFAKHKNVRQNTRKLHEDLRVLVLEQKAEIEGLHKRDAESQKAISILETRLKNHEEQLAKCPSIDDIAAELEVLKTEHESLQNFLKESFEKETREKK</sequence>
<reference evidence="1" key="1">
    <citation type="submission" date="2023-07" db="EMBL/GenBank/DDBJ databases">
        <title>A chromosome-level genome assembly of Lolium multiflorum.</title>
        <authorList>
            <person name="Chen Y."/>
            <person name="Copetti D."/>
            <person name="Kolliker R."/>
            <person name="Studer B."/>
        </authorList>
    </citation>
    <scope>NUCLEOTIDE SEQUENCE</scope>
    <source>
        <strain evidence="1">02402/16</strain>
        <tissue evidence="1">Leaf</tissue>
    </source>
</reference>
<evidence type="ECO:0000313" key="1">
    <source>
        <dbReference type="EMBL" id="KAK1608113.1"/>
    </source>
</evidence>
<comment type="caution">
    <text evidence="1">The sequence shown here is derived from an EMBL/GenBank/DDBJ whole genome shotgun (WGS) entry which is preliminary data.</text>
</comment>
<evidence type="ECO:0000313" key="2">
    <source>
        <dbReference type="Proteomes" id="UP001231189"/>
    </source>
</evidence>
<dbReference type="AlphaFoldDB" id="A0AAD8QVZ4"/>
<accession>A0AAD8QVZ4</accession>
<protein>
    <submittedName>
        <fullName evidence="1">Uncharacterized protein</fullName>
    </submittedName>
</protein>
<organism evidence="1 2">
    <name type="scientific">Lolium multiflorum</name>
    <name type="common">Italian ryegrass</name>
    <name type="synonym">Lolium perenne subsp. multiflorum</name>
    <dbReference type="NCBI Taxonomy" id="4521"/>
    <lineage>
        <taxon>Eukaryota</taxon>
        <taxon>Viridiplantae</taxon>
        <taxon>Streptophyta</taxon>
        <taxon>Embryophyta</taxon>
        <taxon>Tracheophyta</taxon>
        <taxon>Spermatophyta</taxon>
        <taxon>Magnoliopsida</taxon>
        <taxon>Liliopsida</taxon>
        <taxon>Poales</taxon>
        <taxon>Poaceae</taxon>
        <taxon>BOP clade</taxon>
        <taxon>Pooideae</taxon>
        <taxon>Poodae</taxon>
        <taxon>Poeae</taxon>
        <taxon>Poeae Chloroplast Group 2 (Poeae type)</taxon>
        <taxon>Loliodinae</taxon>
        <taxon>Loliinae</taxon>
        <taxon>Lolium</taxon>
    </lineage>
</organism>